<accession>A0A2P5XYJ3</accession>
<sequence>MVQPILQEISSEDTHEPCSIHNKESTHEEQMLQIKELDEWLAFKPRKHDKPKLRQNELNASPNQLKVGDKVSLDATDPQIDTAKPNEEIPLTVLSIFPFGTVEGSHPKFATFKANNTRLKPYFDGIHSRSEEYKLLEPP</sequence>
<evidence type="ECO:0000313" key="2">
    <source>
        <dbReference type="EMBL" id="PPS08413.1"/>
    </source>
</evidence>
<proteinExistence type="predicted"/>
<gene>
    <name evidence="2" type="ORF">GOBAR_AA12232</name>
</gene>
<feature type="region of interest" description="Disordered" evidence="1">
    <location>
        <begin position="48"/>
        <end position="71"/>
    </location>
</feature>
<reference evidence="2 3" key="1">
    <citation type="submission" date="2015-01" db="EMBL/GenBank/DDBJ databases">
        <title>Genome of allotetraploid Gossypium barbadense reveals genomic plasticity and fiber elongation in cotton evolution.</title>
        <authorList>
            <person name="Chen X."/>
            <person name="Liu X."/>
            <person name="Zhao B."/>
            <person name="Zheng H."/>
            <person name="Hu Y."/>
            <person name="Lu G."/>
            <person name="Yang C."/>
            <person name="Chen J."/>
            <person name="Shan C."/>
            <person name="Zhang L."/>
            <person name="Zhou Y."/>
            <person name="Wang L."/>
            <person name="Guo W."/>
            <person name="Bai Y."/>
            <person name="Ruan J."/>
            <person name="Shangguan X."/>
            <person name="Mao Y."/>
            <person name="Jiang J."/>
            <person name="Zhu Y."/>
            <person name="Lei J."/>
            <person name="Kang H."/>
            <person name="Chen S."/>
            <person name="He X."/>
            <person name="Wang R."/>
            <person name="Wang Y."/>
            <person name="Chen J."/>
            <person name="Wang L."/>
            <person name="Yu S."/>
            <person name="Wang B."/>
            <person name="Wei J."/>
            <person name="Song S."/>
            <person name="Lu X."/>
            <person name="Gao Z."/>
            <person name="Gu W."/>
            <person name="Deng X."/>
            <person name="Ma D."/>
            <person name="Wang S."/>
            <person name="Liang W."/>
            <person name="Fang L."/>
            <person name="Cai C."/>
            <person name="Zhu X."/>
            <person name="Zhou B."/>
            <person name="Zhang Y."/>
            <person name="Chen Z."/>
            <person name="Xu S."/>
            <person name="Zhu R."/>
            <person name="Wang S."/>
            <person name="Zhang T."/>
            <person name="Zhao G."/>
        </authorList>
    </citation>
    <scope>NUCLEOTIDE SEQUENCE [LARGE SCALE GENOMIC DNA]</scope>
    <source>
        <strain evidence="3">cv. Xinhai21</strain>
        <tissue evidence="2">Leaf</tissue>
    </source>
</reference>
<protein>
    <submittedName>
        <fullName evidence="2">Uncharacterized protein</fullName>
    </submittedName>
</protein>
<evidence type="ECO:0000256" key="1">
    <source>
        <dbReference type="SAM" id="MobiDB-lite"/>
    </source>
</evidence>
<feature type="region of interest" description="Disordered" evidence="1">
    <location>
        <begin position="1"/>
        <end position="27"/>
    </location>
</feature>
<dbReference type="Proteomes" id="UP000239757">
    <property type="component" value="Unassembled WGS sequence"/>
</dbReference>
<dbReference type="EMBL" id="KZ664009">
    <property type="protein sequence ID" value="PPS08413.1"/>
    <property type="molecule type" value="Genomic_DNA"/>
</dbReference>
<feature type="compositionally biased region" description="Basic and acidic residues" evidence="1">
    <location>
        <begin position="12"/>
        <end position="27"/>
    </location>
</feature>
<name>A0A2P5XYJ3_GOSBA</name>
<organism evidence="2 3">
    <name type="scientific">Gossypium barbadense</name>
    <name type="common">Sea Island cotton</name>
    <name type="synonym">Hibiscus barbadensis</name>
    <dbReference type="NCBI Taxonomy" id="3634"/>
    <lineage>
        <taxon>Eukaryota</taxon>
        <taxon>Viridiplantae</taxon>
        <taxon>Streptophyta</taxon>
        <taxon>Embryophyta</taxon>
        <taxon>Tracheophyta</taxon>
        <taxon>Spermatophyta</taxon>
        <taxon>Magnoliopsida</taxon>
        <taxon>eudicotyledons</taxon>
        <taxon>Gunneridae</taxon>
        <taxon>Pentapetalae</taxon>
        <taxon>rosids</taxon>
        <taxon>malvids</taxon>
        <taxon>Malvales</taxon>
        <taxon>Malvaceae</taxon>
        <taxon>Malvoideae</taxon>
        <taxon>Gossypium</taxon>
    </lineage>
</organism>
<evidence type="ECO:0000313" key="3">
    <source>
        <dbReference type="Proteomes" id="UP000239757"/>
    </source>
</evidence>
<dbReference type="AlphaFoldDB" id="A0A2P5XYJ3"/>